<dbReference type="FunFam" id="1.25.40.10:FF:000690">
    <property type="entry name" value="Pentatricopeptide repeat-containing protein"/>
    <property type="match status" value="1"/>
</dbReference>
<evidence type="ECO:0008006" key="6">
    <source>
        <dbReference type="Google" id="ProtNLM"/>
    </source>
</evidence>
<evidence type="ECO:0000256" key="3">
    <source>
        <dbReference type="PROSITE-ProRule" id="PRU00708"/>
    </source>
</evidence>
<name>A0A2G5DMR3_AQUCA</name>
<evidence type="ECO:0000256" key="2">
    <source>
        <dbReference type="ARBA" id="ARBA00022737"/>
    </source>
</evidence>
<organism evidence="4 5">
    <name type="scientific">Aquilegia coerulea</name>
    <name type="common">Rocky mountain columbine</name>
    <dbReference type="NCBI Taxonomy" id="218851"/>
    <lineage>
        <taxon>Eukaryota</taxon>
        <taxon>Viridiplantae</taxon>
        <taxon>Streptophyta</taxon>
        <taxon>Embryophyta</taxon>
        <taxon>Tracheophyta</taxon>
        <taxon>Spermatophyta</taxon>
        <taxon>Magnoliopsida</taxon>
        <taxon>Ranunculales</taxon>
        <taxon>Ranunculaceae</taxon>
        <taxon>Thalictroideae</taxon>
        <taxon>Aquilegia</taxon>
    </lineage>
</organism>
<dbReference type="Pfam" id="PF01535">
    <property type="entry name" value="PPR"/>
    <property type="match status" value="4"/>
</dbReference>
<dbReference type="AlphaFoldDB" id="A0A2G5DMR3"/>
<evidence type="ECO:0000313" key="4">
    <source>
        <dbReference type="EMBL" id="PIA44783.1"/>
    </source>
</evidence>
<dbReference type="FunFam" id="1.25.40.10:FF:000436">
    <property type="entry name" value="Pentatricopeptide repeat-containing protein At5g39350 family"/>
    <property type="match status" value="1"/>
</dbReference>
<dbReference type="Pfam" id="PF20431">
    <property type="entry name" value="E_motif"/>
    <property type="match status" value="1"/>
</dbReference>
<feature type="repeat" description="PPR" evidence="3">
    <location>
        <begin position="58"/>
        <end position="92"/>
    </location>
</feature>
<dbReference type="Pfam" id="PF13041">
    <property type="entry name" value="PPR_2"/>
    <property type="match status" value="3"/>
</dbReference>
<keyword evidence="5" id="KW-1185">Reference proteome</keyword>
<accession>A0A2G5DMR3</accession>
<dbReference type="Proteomes" id="UP000230069">
    <property type="component" value="Unassembled WGS sequence"/>
</dbReference>
<keyword evidence="2" id="KW-0677">Repeat</keyword>
<dbReference type="PROSITE" id="PS51375">
    <property type="entry name" value="PPR"/>
    <property type="match status" value="5"/>
</dbReference>
<evidence type="ECO:0000313" key="5">
    <source>
        <dbReference type="Proteomes" id="UP000230069"/>
    </source>
</evidence>
<evidence type="ECO:0000256" key="1">
    <source>
        <dbReference type="ARBA" id="ARBA00006643"/>
    </source>
</evidence>
<sequence>MILPFLRSSTNLTQIHQIHAQIIINGLLPLHSHLLEKLIDLRYLEYARSVFDQISSPNDYSWNSMIRCYTLNGYPQNSLSLYIKMLRNDVKPSNFTYPSVLKACSSRFAVNEGEQVHCHVVKFGFDLDLYVNNSLIDMYCKCSCVGSAHQVLDEMHYRDEVSWNTLISGYVSVGEVAQAGKLFEEMPMWRNVVCWTTLLNGYGKEGNLVKMLEIFLQMLVSADDVGPNSATMVCLLSACSSFSELKLGRWAAVFIDVNSIPLNAILTTALLDMYSRCGDVEKARKLFDGMSGKNLVSWNAMITGYVQRGFLEEAIGLFNLMRAKLVKPNEITMVNVLSACAGLGTFKLGREVHHYICRNKLDMNVIVATALVDMYSKCGSVNDACLVFVKTANKDVALWNSMISSLAYHGNGKDSLAVLAQMERCGVNPNDITFIGVLSACNHTGLVEEGRLQFSKMVIKHGLSPTIEHYACMADLLGRAGYLEEAFEMVQNMVVPPDSIIWGTLLSACRIHRRVDLADKISEFILSEPHPNLGFCILLSNIYASVGRWKDVARVRKLVKEKGIKKPSGCSWIEVDGVIHRFLVEALTHMESQEIHDTHQSLINQLKIEGYVPNLDFLAKNIDGM</sequence>
<dbReference type="InterPro" id="IPR002885">
    <property type="entry name" value="PPR_rpt"/>
</dbReference>
<feature type="repeat" description="PPR" evidence="3">
    <location>
        <begin position="395"/>
        <end position="429"/>
    </location>
</feature>
<dbReference type="PANTHER" id="PTHR47926">
    <property type="entry name" value="PENTATRICOPEPTIDE REPEAT-CONTAINING PROTEIN"/>
    <property type="match status" value="1"/>
</dbReference>
<feature type="repeat" description="PPR" evidence="3">
    <location>
        <begin position="294"/>
        <end position="328"/>
    </location>
</feature>
<dbReference type="InParanoid" id="A0A2G5DMR3"/>
<dbReference type="GO" id="GO:0009451">
    <property type="term" value="P:RNA modification"/>
    <property type="evidence" value="ECO:0007669"/>
    <property type="project" value="InterPro"/>
</dbReference>
<proteinExistence type="inferred from homology"/>
<comment type="similarity">
    <text evidence="1">Belongs to the PPR family. PCMP-H subfamily.</text>
</comment>
<reference evidence="4 5" key="1">
    <citation type="submission" date="2017-09" db="EMBL/GenBank/DDBJ databases">
        <title>WGS assembly of Aquilegia coerulea Goldsmith.</title>
        <authorList>
            <person name="Hodges S."/>
            <person name="Kramer E."/>
            <person name="Nordborg M."/>
            <person name="Tomkins J."/>
            <person name="Borevitz J."/>
            <person name="Derieg N."/>
            <person name="Yan J."/>
            <person name="Mihaltcheva S."/>
            <person name="Hayes R.D."/>
            <person name="Rokhsar D."/>
        </authorList>
    </citation>
    <scope>NUCLEOTIDE SEQUENCE [LARGE SCALE GENOMIC DNA]</scope>
    <source>
        <strain evidence="5">cv. Goldsmith</strain>
    </source>
</reference>
<dbReference type="InterPro" id="IPR011990">
    <property type="entry name" value="TPR-like_helical_dom_sf"/>
</dbReference>
<feature type="repeat" description="PPR" evidence="3">
    <location>
        <begin position="159"/>
        <end position="193"/>
    </location>
</feature>
<dbReference type="FunFam" id="1.25.40.10:FF:000470">
    <property type="entry name" value="Pentatricopeptide repeat-containing protein At5g66520"/>
    <property type="match status" value="1"/>
</dbReference>
<dbReference type="GO" id="GO:0003729">
    <property type="term" value="F:mRNA binding"/>
    <property type="evidence" value="ECO:0007669"/>
    <property type="project" value="UniProtKB-ARBA"/>
</dbReference>
<dbReference type="STRING" id="218851.A0A2G5DMR3"/>
<dbReference type="InterPro" id="IPR046960">
    <property type="entry name" value="PPR_At4g14850-like_plant"/>
</dbReference>
<dbReference type="InterPro" id="IPR046848">
    <property type="entry name" value="E_motif"/>
</dbReference>
<dbReference type="PANTHER" id="PTHR47926:SF537">
    <property type="entry name" value="PENTACOTRIPEPTIDE-REPEAT REGION OF PRORP DOMAIN-CONTAINING PROTEIN"/>
    <property type="match status" value="1"/>
</dbReference>
<dbReference type="NCBIfam" id="TIGR00756">
    <property type="entry name" value="PPR"/>
    <property type="match status" value="7"/>
</dbReference>
<feature type="repeat" description="PPR" evidence="3">
    <location>
        <begin position="263"/>
        <end position="293"/>
    </location>
</feature>
<dbReference type="EMBL" id="KZ305034">
    <property type="protein sequence ID" value="PIA44783.1"/>
    <property type="molecule type" value="Genomic_DNA"/>
</dbReference>
<dbReference type="Gene3D" id="1.25.40.10">
    <property type="entry name" value="Tetratricopeptide repeat domain"/>
    <property type="match status" value="4"/>
</dbReference>
<gene>
    <name evidence="4" type="ORF">AQUCO_01700404v1</name>
</gene>
<protein>
    <recommendedName>
        <fullName evidence="6">DYW domain-containing protein</fullName>
    </recommendedName>
</protein>
<dbReference type="OrthoDB" id="185373at2759"/>